<name>A0A142EP13_9BACT</name>
<dbReference type="AlphaFoldDB" id="A0A142EP13"/>
<feature type="signal peptide" evidence="4">
    <location>
        <begin position="1"/>
        <end position="23"/>
    </location>
</feature>
<keyword evidence="6" id="KW-1185">Reference proteome</keyword>
<dbReference type="STRING" id="1727163.AO498_10550"/>
<proteinExistence type="predicted"/>
<evidence type="ECO:0000256" key="3">
    <source>
        <dbReference type="ARBA" id="ARBA00023237"/>
    </source>
</evidence>
<reference evidence="5 6" key="2">
    <citation type="journal article" date="2016" name="Genome Announc.">
        <title>Complete Genome Sequence of Algoriphagus sp. Strain M8-2, Isolated from a Brackish Lake.</title>
        <authorList>
            <person name="Muraguchi Y."/>
            <person name="Kushimoto K."/>
            <person name="Ohtsubo Y."/>
            <person name="Suzuki T."/>
            <person name="Dohra H."/>
            <person name="Kimbara K."/>
            <person name="Shintani M."/>
        </authorList>
    </citation>
    <scope>NUCLEOTIDE SEQUENCE [LARGE SCALE GENOMIC DNA]</scope>
    <source>
        <strain evidence="5 6">M8-2</strain>
    </source>
</reference>
<evidence type="ECO:0000313" key="6">
    <source>
        <dbReference type="Proteomes" id="UP000073816"/>
    </source>
</evidence>
<dbReference type="KEGG" id="alm:AO498_10550"/>
<dbReference type="SUPFAM" id="SSF56935">
    <property type="entry name" value="Porins"/>
    <property type="match status" value="1"/>
</dbReference>
<keyword evidence="4" id="KW-0732">Signal</keyword>
<feature type="chain" id="PRO_5007494071" description="TonB-dependent receptor" evidence="4">
    <location>
        <begin position="24"/>
        <end position="569"/>
    </location>
</feature>
<sequence>MKKLPVILLAGTAFIWGAGTSFAQTQKQGEVTDQEFVIRKDRVLTVPTQPRAFEKLPVLPQPKGIENFSYTLTPFFLNIPALQLHPTALDKQYRKERVELYPGFIRAGYGNFASPLLEARYMSISPEPLNFALQLKHQSFGKGPVEVLGAQSPEAHTLFGGDVSYFLNKSEVFGGLSWGQDKYSFYGIDPNFTIPDNVDFIGPIIANNILNNLQVKAGIRDIEKTGPVSYEGQLSFRAFKDSYLARENEVGAKADLRFRTESDWSGNLGLAFYHTNPEDETYQKTRNYLTIRPRINYKYEAFQFSAGLNLVSENDSIPGKESDFKIFPVLKANYQFADEFGFFAELSGDVQRNTYFTFVNENPFLGPSSQLLNTTQNFKLAGGIEGQVQESIHYRAGIDISRYNNLHFFVNSITDSARFEIVYDEKSTVVNLNAELGFRFSEKYSMSSRLDLFQYDLSTQEEAWHRPVWALSINNQVKPFERLLLQANLNFMGGLKAKDYQFESLSIPPPFETVNLKAIADIQLKMDFKITDRISVFAEGNNLTNGKNMRWLNYPVRGVQLIGGASFKF</sequence>
<comment type="subcellular location">
    <subcellularLocation>
        <location evidence="1">Cell outer membrane</location>
    </subcellularLocation>
</comment>
<dbReference type="Gene3D" id="2.40.170.20">
    <property type="entry name" value="TonB-dependent receptor, beta-barrel domain"/>
    <property type="match status" value="1"/>
</dbReference>
<evidence type="ECO:0000256" key="2">
    <source>
        <dbReference type="ARBA" id="ARBA00023136"/>
    </source>
</evidence>
<keyword evidence="2" id="KW-0472">Membrane</keyword>
<evidence type="ECO:0008006" key="7">
    <source>
        <dbReference type="Google" id="ProtNLM"/>
    </source>
</evidence>
<dbReference type="GO" id="GO:0009279">
    <property type="term" value="C:cell outer membrane"/>
    <property type="evidence" value="ECO:0007669"/>
    <property type="project" value="UniProtKB-SubCell"/>
</dbReference>
<protein>
    <recommendedName>
        <fullName evidence="7">TonB-dependent receptor</fullName>
    </recommendedName>
</protein>
<evidence type="ECO:0000313" key="5">
    <source>
        <dbReference type="EMBL" id="AMQ56868.1"/>
    </source>
</evidence>
<dbReference type="EMBL" id="CP012836">
    <property type="protein sequence ID" value="AMQ56868.1"/>
    <property type="molecule type" value="Genomic_DNA"/>
</dbReference>
<dbReference type="Proteomes" id="UP000073816">
    <property type="component" value="Chromosome"/>
</dbReference>
<organism evidence="5 6">
    <name type="scientific">Algoriphagus sanaruensis</name>
    <dbReference type="NCBI Taxonomy" id="1727163"/>
    <lineage>
        <taxon>Bacteria</taxon>
        <taxon>Pseudomonadati</taxon>
        <taxon>Bacteroidota</taxon>
        <taxon>Cytophagia</taxon>
        <taxon>Cytophagales</taxon>
        <taxon>Cyclobacteriaceae</taxon>
        <taxon>Algoriphagus</taxon>
    </lineage>
</organism>
<evidence type="ECO:0000256" key="4">
    <source>
        <dbReference type="SAM" id="SignalP"/>
    </source>
</evidence>
<evidence type="ECO:0000256" key="1">
    <source>
        <dbReference type="ARBA" id="ARBA00004442"/>
    </source>
</evidence>
<dbReference type="PATRIC" id="fig|1727163.4.peg.2201"/>
<dbReference type="InterPro" id="IPR036942">
    <property type="entry name" value="Beta-barrel_TonB_sf"/>
</dbReference>
<keyword evidence="3" id="KW-0998">Cell outer membrane</keyword>
<accession>A0A142EP13</accession>
<gene>
    <name evidence="5" type="ORF">AO498_10550</name>
</gene>
<reference evidence="6" key="1">
    <citation type="submission" date="2015-09" db="EMBL/GenBank/DDBJ databases">
        <title>Complete sequence of Algoriphagus sp. M8-2.</title>
        <authorList>
            <person name="Shintani M."/>
        </authorList>
    </citation>
    <scope>NUCLEOTIDE SEQUENCE [LARGE SCALE GENOMIC DNA]</scope>
    <source>
        <strain evidence="6">M8-2</strain>
    </source>
</reference>
<dbReference type="RefSeq" id="WP_067547109.1">
    <property type="nucleotide sequence ID" value="NZ_CP012836.1"/>
</dbReference>
<dbReference type="OrthoDB" id="1264254at2"/>